<evidence type="ECO:0000313" key="2">
    <source>
        <dbReference type="EMBL" id="RYP09388.1"/>
    </source>
</evidence>
<feature type="compositionally biased region" description="Basic residues" evidence="1">
    <location>
        <begin position="179"/>
        <end position="193"/>
    </location>
</feature>
<name>A0A4Q4TRN8_9PEZI</name>
<feature type="region of interest" description="Disordered" evidence="1">
    <location>
        <begin position="122"/>
        <end position="194"/>
    </location>
</feature>
<accession>A0A4Q4TRN8</accession>
<dbReference type="Proteomes" id="UP000293360">
    <property type="component" value="Unassembled WGS sequence"/>
</dbReference>
<dbReference type="OrthoDB" id="4777753at2759"/>
<feature type="region of interest" description="Disordered" evidence="1">
    <location>
        <begin position="1"/>
        <end position="36"/>
    </location>
</feature>
<proteinExistence type="predicted"/>
<keyword evidence="3" id="KW-1185">Reference proteome</keyword>
<feature type="compositionally biased region" description="Acidic residues" evidence="1">
    <location>
        <begin position="381"/>
        <end position="396"/>
    </location>
</feature>
<protein>
    <submittedName>
        <fullName evidence="2">Uncharacterized protein</fullName>
    </submittedName>
</protein>
<gene>
    <name evidence="2" type="ORF">DL764_001329</name>
</gene>
<reference evidence="2 3" key="1">
    <citation type="submission" date="2018-06" db="EMBL/GenBank/DDBJ databases">
        <title>Complete Genomes of Monosporascus.</title>
        <authorList>
            <person name="Robinson A.J."/>
            <person name="Natvig D.O."/>
        </authorList>
    </citation>
    <scope>NUCLEOTIDE SEQUENCE [LARGE SCALE GENOMIC DNA]</scope>
    <source>
        <strain evidence="2 3">CBS 110550</strain>
    </source>
</reference>
<feature type="compositionally biased region" description="Basic and acidic residues" evidence="1">
    <location>
        <begin position="1"/>
        <end position="31"/>
    </location>
</feature>
<comment type="caution">
    <text evidence="2">The sequence shown here is derived from an EMBL/GenBank/DDBJ whole genome shotgun (WGS) entry which is preliminary data.</text>
</comment>
<dbReference type="EMBL" id="QJNU01000039">
    <property type="protein sequence ID" value="RYP09388.1"/>
    <property type="molecule type" value="Genomic_DNA"/>
</dbReference>
<sequence>MPGEKKIEKKDDKIVPVKEKSVAGAKRPREENDQEGALVETSRMVKFRREEVEVYLNKGAPVGLTDKLNPDRKDIVVSQGNRTMATVPRQQGLAAAGEYWKEQTGGRWVPLVVTFPAMRGISSQSRRHVREQPAHHRPKIPDGSSSSEDDDEEKWKAEEEKDSKVLPPPEQGDKEQEKMKKKGKKGKKPRKGRVCPGCKKPGHVLLVCAGPPAEDGFLRGCPFHNTLAHNYDECQYIKRFFKTRDHLYYLISYRAGLPPIFTKMDWLDVAKESMPQPGYPLSVKITQRILGHQYEDFNYEVVEECPLYDDITTRSWDTIQQHWEELKGPKGIGQAAPAAPADVDEEMPDAKSKEPEPEGKEKTTESELARKLAKLPVFVSDNEEGMEIPVASEDEDLSVHSGDEDFENVPETDGRRY</sequence>
<feature type="compositionally biased region" description="Basic and acidic residues" evidence="1">
    <location>
        <begin position="153"/>
        <end position="164"/>
    </location>
</feature>
<evidence type="ECO:0000313" key="3">
    <source>
        <dbReference type="Proteomes" id="UP000293360"/>
    </source>
</evidence>
<evidence type="ECO:0000256" key="1">
    <source>
        <dbReference type="SAM" id="MobiDB-lite"/>
    </source>
</evidence>
<feature type="region of interest" description="Disordered" evidence="1">
    <location>
        <begin position="327"/>
        <end position="417"/>
    </location>
</feature>
<dbReference type="AlphaFoldDB" id="A0A4Q4TRN8"/>
<dbReference type="STRING" id="155417.A0A4Q4TRN8"/>
<organism evidence="2 3">
    <name type="scientific">Monosporascus ibericus</name>
    <dbReference type="NCBI Taxonomy" id="155417"/>
    <lineage>
        <taxon>Eukaryota</taxon>
        <taxon>Fungi</taxon>
        <taxon>Dikarya</taxon>
        <taxon>Ascomycota</taxon>
        <taxon>Pezizomycotina</taxon>
        <taxon>Sordariomycetes</taxon>
        <taxon>Xylariomycetidae</taxon>
        <taxon>Xylariales</taxon>
        <taxon>Xylariales incertae sedis</taxon>
        <taxon>Monosporascus</taxon>
    </lineage>
</organism>
<feature type="compositionally biased region" description="Basic and acidic residues" evidence="1">
    <location>
        <begin position="348"/>
        <end position="370"/>
    </location>
</feature>